<dbReference type="EMBL" id="MH847269">
    <property type="protein sequence ID" value="AYU69001.1"/>
    <property type="molecule type" value="Genomic_DNA"/>
</dbReference>
<sequence length="45" mass="5068">MVKNHCVSSFSLMATATVTLLLGSVPLYAGFFFRKRRTYSKNLPN</sequence>
<keyword evidence="1" id="KW-0472">Membrane</keyword>
<dbReference type="EC" id="3.5.2.6" evidence="2"/>
<gene>
    <name evidence="2" type="primary">bla</name>
    <name evidence="2" type="ORF">D0368_00247</name>
</gene>
<keyword evidence="2" id="KW-0614">Plasmid</keyword>
<dbReference type="AlphaFoldDB" id="A0A3G4RTF0"/>
<name>A0A3G4RTF0_ECOLX</name>
<keyword evidence="2" id="KW-0378">Hydrolase</keyword>
<organism evidence="2">
    <name type="scientific">Escherichia coli</name>
    <dbReference type="NCBI Taxonomy" id="562"/>
    <lineage>
        <taxon>Bacteria</taxon>
        <taxon>Pseudomonadati</taxon>
        <taxon>Pseudomonadota</taxon>
        <taxon>Gammaproteobacteria</taxon>
        <taxon>Enterobacterales</taxon>
        <taxon>Enterobacteriaceae</taxon>
        <taxon>Escherichia</taxon>
    </lineage>
</organism>
<dbReference type="GO" id="GO:0008800">
    <property type="term" value="F:beta-lactamase activity"/>
    <property type="evidence" value="ECO:0007669"/>
    <property type="project" value="UniProtKB-EC"/>
</dbReference>
<proteinExistence type="predicted"/>
<accession>A0A3G4RTF0</accession>
<keyword evidence="1" id="KW-0812">Transmembrane</keyword>
<geneLocation type="plasmid" evidence="2">
    <name>p12-034</name>
</geneLocation>
<evidence type="ECO:0000256" key="1">
    <source>
        <dbReference type="SAM" id="Phobius"/>
    </source>
</evidence>
<protein>
    <submittedName>
        <fullName evidence="2">Beta-lactamase CTX-M-1</fullName>
        <ecNumber evidence="2">3.5.2.6</ecNumber>
    </submittedName>
</protein>
<evidence type="ECO:0000313" key="2">
    <source>
        <dbReference type="EMBL" id="AYU69001.1"/>
    </source>
</evidence>
<feature type="transmembrane region" description="Helical" evidence="1">
    <location>
        <begin position="12"/>
        <end position="33"/>
    </location>
</feature>
<keyword evidence="1" id="KW-1133">Transmembrane helix</keyword>
<reference evidence="2" key="1">
    <citation type="journal article" date="2018" name="Vet. Microbiol.">
        <title>Characterization of plasmids harboring blaCTX-M genes in Escherichia coli from French pigs.</title>
        <authorList>
            <person name="Lucas P."/>
            <person name="Jouy E."/>
            <person name="Le Devendec L."/>
            <person name="de Boisseson C."/>
            <person name="Perrin-Guyomard A."/>
            <person name="Jove T."/>
            <person name="Blanchard Y."/>
            <person name="Touzain F."/>
            <person name="Kempf I."/>
        </authorList>
    </citation>
    <scope>NUCLEOTIDE SEQUENCE</scope>
    <source>
        <strain evidence="2">12-034</strain>
        <plasmid evidence="2">p12-034</plasmid>
    </source>
</reference>